<reference evidence="1 2" key="1">
    <citation type="journal article" date="2023" name="Sci. Data">
        <title>Genome assembly of the Korean intertidal mud-creeper Batillaria attramentaria.</title>
        <authorList>
            <person name="Patra A.K."/>
            <person name="Ho P.T."/>
            <person name="Jun S."/>
            <person name="Lee S.J."/>
            <person name="Kim Y."/>
            <person name="Won Y.J."/>
        </authorList>
    </citation>
    <scope>NUCLEOTIDE SEQUENCE [LARGE SCALE GENOMIC DNA]</scope>
    <source>
        <strain evidence="1">Wonlab-2016</strain>
    </source>
</reference>
<dbReference type="EMBL" id="JACVVK020000061">
    <property type="protein sequence ID" value="KAK7497137.1"/>
    <property type="molecule type" value="Genomic_DNA"/>
</dbReference>
<accession>A0ABD0LCV6</accession>
<proteinExistence type="predicted"/>
<gene>
    <name evidence="1" type="ORF">BaRGS_00011667</name>
</gene>
<sequence length="177" mass="19732">MSSVSLHLQLTPPGRSVTELAASWSRSGSRALLFLARNVLQTEPATAAGEKGHTMQSSSRVMCPENPDNFPTANDNWGYTIYTSVGTGLYVAAKAQWMRVPRIGPALPELQVRISRSMHETKNVLVLRLVAHAYQYLFLAVLLEYSIGYTICKEAEDDTVEPDTKESRKIICYQLLR</sequence>
<name>A0ABD0LCV6_9CAEN</name>
<protein>
    <submittedName>
        <fullName evidence="1">Uncharacterized protein</fullName>
    </submittedName>
</protein>
<keyword evidence="2" id="KW-1185">Reference proteome</keyword>
<dbReference type="Proteomes" id="UP001519460">
    <property type="component" value="Unassembled WGS sequence"/>
</dbReference>
<evidence type="ECO:0000313" key="2">
    <source>
        <dbReference type="Proteomes" id="UP001519460"/>
    </source>
</evidence>
<dbReference type="AlphaFoldDB" id="A0ABD0LCV6"/>
<comment type="caution">
    <text evidence="1">The sequence shown here is derived from an EMBL/GenBank/DDBJ whole genome shotgun (WGS) entry which is preliminary data.</text>
</comment>
<organism evidence="1 2">
    <name type="scientific">Batillaria attramentaria</name>
    <dbReference type="NCBI Taxonomy" id="370345"/>
    <lineage>
        <taxon>Eukaryota</taxon>
        <taxon>Metazoa</taxon>
        <taxon>Spiralia</taxon>
        <taxon>Lophotrochozoa</taxon>
        <taxon>Mollusca</taxon>
        <taxon>Gastropoda</taxon>
        <taxon>Caenogastropoda</taxon>
        <taxon>Sorbeoconcha</taxon>
        <taxon>Cerithioidea</taxon>
        <taxon>Batillariidae</taxon>
        <taxon>Batillaria</taxon>
    </lineage>
</organism>
<evidence type="ECO:0000313" key="1">
    <source>
        <dbReference type="EMBL" id="KAK7497137.1"/>
    </source>
</evidence>